<organism evidence="2 3">
    <name type="scientific">Cellvibrio fibrivorans</name>
    <dbReference type="NCBI Taxonomy" id="126350"/>
    <lineage>
        <taxon>Bacteria</taxon>
        <taxon>Pseudomonadati</taxon>
        <taxon>Pseudomonadota</taxon>
        <taxon>Gammaproteobacteria</taxon>
        <taxon>Cellvibrionales</taxon>
        <taxon>Cellvibrionaceae</taxon>
        <taxon>Cellvibrio</taxon>
    </lineage>
</organism>
<accession>A0ABU1UYR7</accession>
<keyword evidence="1" id="KW-0472">Membrane</keyword>
<keyword evidence="1" id="KW-1133">Transmembrane helix</keyword>
<gene>
    <name evidence="2" type="ORF">J2X05_002369</name>
</gene>
<feature type="transmembrane region" description="Helical" evidence="1">
    <location>
        <begin position="36"/>
        <end position="56"/>
    </location>
</feature>
<evidence type="ECO:0000313" key="3">
    <source>
        <dbReference type="Proteomes" id="UP001253595"/>
    </source>
</evidence>
<proteinExistence type="predicted"/>
<dbReference type="EMBL" id="JAVDVX010000004">
    <property type="protein sequence ID" value="MDR7090345.1"/>
    <property type="molecule type" value="Genomic_DNA"/>
</dbReference>
<dbReference type="Proteomes" id="UP001253595">
    <property type="component" value="Unassembled WGS sequence"/>
</dbReference>
<comment type="caution">
    <text evidence="2">The sequence shown here is derived from an EMBL/GenBank/DDBJ whole genome shotgun (WGS) entry which is preliminary data.</text>
</comment>
<keyword evidence="1" id="KW-0812">Transmembrane</keyword>
<evidence type="ECO:0000256" key="1">
    <source>
        <dbReference type="SAM" id="Phobius"/>
    </source>
</evidence>
<protein>
    <submittedName>
        <fullName evidence="2">Small neutral amino acid transporter SnatA (MarC family)</fullName>
    </submittedName>
</protein>
<evidence type="ECO:0000313" key="2">
    <source>
        <dbReference type="EMBL" id="MDR7090345.1"/>
    </source>
</evidence>
<reference evidence="2 3" key="1">
    <citation type="submission" date="2023-07" db="EMBL/GenBank/DDBJ databases">
        <title>Sorghum-associated microbial communities from plants grown in Nebraska, USA.</title>
        <authorList>
            <person name="Schachtman D."/>
        </authorList>
    </citation>
    <scope>NUCLEOTIDE SEQUENCE [LARGE SCALE GENOMIC DNA]</scope>
    <source>
        <strain evidence="2 3">BE190</strain>
    </source>
</reference>
<dbReference type="RefSeq" id="WP_310072608.1">
    <property type="nucleotide sequence ID" value="NZ_JAVDVX010000004.1"/>
</dbReference>
<keyword evidence="3" id="KW-1185">Reference proteome</keyword>
<sequence length="63" mass="7362">MSSLQLGMLVAILLVWLLTIIDIARSSRVDKDEKLIWIFTCLALSWFCWILFYALAPLKKRFS</sequence>
<name>A0ABU1UYR7_9GAMM</name>